<name>A0A1I1J973_9ACTN</name>
<keyword evidence="4" id="KW-1185">Reference proteome</keyword>
<dbReference type="OrthoDB" id="3402808at2"/>
<dbReference type="InterPro" id="IPR043725">
    <property type="entry name" value="DUF5667"/>
</dbReference>
<feature type="compositionally biased region" description="Low complexity" evidence="1">
    <location>
        <begin position="339"/>
        <end position="378"/>
    </location>
</feature>
<dbReference type="AlphaFoldDB" id="A0A1I1J973"/>
<dbReference type="EMBL" id="FOMD01000001">
    <property type="protein sequence ID" value="SFC44681.1"/>
    <property type="molecule type" value="Genomic_DNA"/>
</dbReference>
<dbReference type="Proteomes" id="UP000199022">
    <property type="component" value="Unassembled WGS sequence"/>
</dbReference>
<feature type="region of interest" description="Disordered" evidence="1">
    <location>
        <begin position="285"/>
        <end position="378"/>
    </location>
</feature>
<dbReference type="STRING" id="1225127.SAMN05661030_0982"/>
<sequence length="397" mass="38776">MTVDDGGREEALVERLRLLGHDEPALGADVRAAQRARLVAMAAVRPVATGDDAVRSPEPAPTWWRRAFAGPPADAPWPRWRTRLTAGMAGAAMTVGALSGLVALARDAEPGDLLYGLKRGTEQTQLALASDADRALTLLGFATTRLDELTELTGGDAGALPATVGAPEGTGPALSAAGVDAATVVDVLTTMDEQTTEGTSSLTTAVVDGADAAALGVLAGWAAEQRAGLTALDVPAGAEEAVAASLVLVDRVAARAASWQTALTCPDGPTTAAVDPLGPVAGDCAVPQGTVPAGPPTAAPSGDVPAGSTAAPAPPTGPGTVPGTAAVPTAGADPRPTGSAAPTTSAAPAAPATPAVPSVVAPAPTPATPTSTPPLVEVPLPLPSTTVCLGGLICVGG</sequence>
<evidence type="ECO:0000313" key="4">
    <source>
        <dbReference type="Proteomes" id="UP000199022"/>
    </source>
</evidence>
<evidence type="ECO:0000313" key="3">
    <source>
        <dbReference type="EMBL" id="SFC44681.1"/>
    </source>
</evidence>
<accession>A0A1I1J973</accession>
<feature type="domain" description="DUF5667" evidence="2">
    <location>
        <begin position="109"/>
        <end position="154"/>
    </location>
</feature>
<dbReference type="RefSeq" id="WP_091555137.1">
    <property type="nucleotide sequence ID" value="NZ_BNAC01000003.1"/>
</dbReference>
<reference evidence="4" key="1">
    <citation type="submission" date="2016-10" db="EMBL/GenBank/DDBJ databases">
        <authorList>
            <person name="Varghese N."/>
            <person name="Submissions S."/>
        </authorList>
    </citation>
    <scope>NUCLEOTIDE SEQUENCE [LARGE SCALE GENOMIC DNA]</scope>
    <source>
        <strain evidence="4">DSM 45962</strain>
    </source>
</reference>
<gene>
    <name evidence="3" type="ORF">SAMN05661030_0982</name>
</gene>
<organism evidence="3 4">
    <name type="scientific">Klenkia taihuensis</name>
    <dbReference type="NCBI Taxonomy" id="1225127"/>
    <lineage>
        <taxon>Bacteria</taxon>
        <taxon>Bacillati</taxon>
        <taxon>Actinomycetota</taxon>
        <taxon>Actinomycetes</taxon>
        <taxon>Geodermatophilales</taxon>
        <taxon>Geodermatophilaceae</taxon>
        <taxon>Klenkia</taxon>
    </lineage>
</organism>
<feature type="compositionally biased region" description="Low complexity" evidence="1">
    <location>
        <begin position="318"/>
        <end position="332"/>
    </location>
</feature>
<proteinExistence type="predicted"/>
<evidence type="ECO:0000256" key="1">
    <source>
        <dbReference type="SAM" id="MobiDB-lite"/>
    </source>
</evidence>
<evidence type="ECO:0000259" key="2">
    <source>
        <dbReference type="Pfam" id="PF18915"/>
    </source>
</evidence>
<dbReference type="Pfam" id="PF18915">
    <property type="entry name" value="DUF5667"/>
    <property type="match status" value="1"/>
</dbReference>
<protein>
    <recommendedName>
        <fullName evidence="2">DUF5667 domain-containing protein</fullName>
    </recommendedName>
</protein>